<protein>
    <recommendedName>
        <fullName evidence="3">Shieldin complex subunit 3</fullName>
    </recommendedName>
</protein>
<dbReference type="KEGG" id="csem:103398007"/>
<dbReference type="GO" id="GO:0045830">
    <property type="term" value="P:positive regulation of isotype switching"/>
    <property type="evidence" value="ECO:0007669"/>
    <property type="project" value="TreeGrafter"/>
</dbReference>
<dbReference type="Ensembl" id="ENSCSET00000015508.1">
    <property type="protein sequence ID" value="ENSCSEP00000015319.1"/>
    <property type="gene ID" value="ENSCSEG00000009850.1"/>
</dbReference>
<dbReference type="CDD" id="cd22293">
    <property type="entry name" value="RBD_SHLD3_N"/>
    <property type="match status" value="1"/>
</dbReference>
<reference evidence="1 2" key="1">
    <citation type="journal article" date="2014" name="Nat. Genet.">
        <title>Whole-genome sequence of a flatfish provides insights into ZW sex chromosome evolution and adaptation to a benthic lifestyle.</title>
        <authorList>
            <person name="Chen S."/>
            <person name="Zhang G."/>
            <person name="Shao C."/>
            <person name="Huang Q."/>
            <person name="Liu G."/>
            <person name="Zhang P."/>
            <person name="Song W."/>
            <person name="An N."/>
            <person name="Chalopin D."/>
            <person name="Volff J.N."/>
            <person name="Hong Y."/>
            <person name="Li Q."/>
            <person name="Sha Z."/>
            <person name="Zhou H."/>
            <person name="Xie M."/>
            <person name="Yu Q."/>
            <person name="Liu Y."/>
            <person name="Xiang H."/>
            <person name="Wang N."/>
            <person name="Wu K."/>
            <person name="Yang C."/>
            <person name="Zhou Q."/>
            <person name="Liao X."/>
            <person name="Yang L."/>
            <person name="Hu Q."/>
            <person name="Zhang J."/>
            <person name="Meng L."/>
            <person name="Jin L."/>
            <person name="Tian Y."/>
            <person name="Lian J."/>
            <person name="Yang J."/>
            <person name="Miao G."/>
            <person name="Liu S."/>
            <person name="Liang Z."/>
            <person name="Yan F."/>
            <person name="Li Y."/>
            <person name="Sun B."/>
            <person name="Zhang H."/>
            <person name="Zhang J."/>
            <person name="Zhu Y."/>
            <person name="Du M."/>
            <person name="Zhao Y."/>
            <person name="Schartl M."/>
            <person name="Tang Q."/>
            <person name="Wang J."/>
        </authorList>
    </citation>
    <scope>NUCLEOTIDE SEQUENCE</scope>
</reference>
<dbReference type="CTD" id="112441434"/>
<name>A0A3P8VM01_CYNSE</name>
<dbReference type="GO" id="GO:2000042">
    <property type="term" value="P:negative regulation of double-strand break repair via homologous recombination"/>
    <property type="evidence" value="ECO:0007669"/>
    <property type="project" value="TreeGrafter"/>
</dbReference>
<dbReference type="PANTHER" id="PTHR41404:SF1">
    <property type="entry name" value="SHIELDIN COMPLEX SUBUNIT 3"/>
    <property type="match status" value="1"/>
</dbReference>
<dbReference type="GeneTree" id="ENSGT00530000065159"/>
<keyword evidence="2" id="KW-1185">Reference proteome</keyword>
<proteinExistence type="predicted"/>
<dbReference type="OrthoDB" id="5963356at2759"/>
<dbReference type="STRING" id="244447.ENSCSEP00000015319"/>
<organism evidence="1 2">
    <name type="scientific">Cynoglossus semilaevis</name>
    <name type="common">Tongue sole</name>
    <dbReference type="NCBI Taxonomy" id="244447"/>
    <lineage>
        <taxon>Eukaryota</taxon>
        <taxon>Metazoa</taxon>
        <taxon>Chordata</taxon>
        <taxon>Craniata</taxon>
        <taxon>Vertebrata</taxon>
        <taxon>Euteleostomi</taxon>
        <taxon>Actinopterygii</taxon>
        <taxon>Neopterygii</taxon>
        <taxon>Teleostei</taxon>
        <taxon>Neoteleostei</taxon>
        <taxon>Acanthomorphata</taxon>
        <taxon>Carangaria</taxon>
        <taxon>Pleuronectiformes</taxon>
        <taxon>Pleuronectoidei</taxon>
        <taxon>Cynoglossidae</taxon>
        <taxon>Cynoglossinae</taxon>
        <taxon>Cynoglossus</taxon>
    </lineage>
</organism>
<dbReference type="Ensembl" id="ENSCSET00000015513.1">
    <property type="protein sequence ID" value="ENSCSEP00000015325.1"/>
    <property type="gene ID" value="ENSCSEG00000009850.1"/>
</dbReference>
<dbReference type="InterPro" id="IPR039996">
    <property type="entry name" value="Shieldin_RINN1"/>
</dbReference>
<dbReference type="PANTHER" id="PTHR41404">
    <property type="entry name" value="SHIELDIN COMPLEX SUBUNIT 3"/>
    <property type="match status" value="1"/>
</dbReference>
<dbReference type="RefSeq" id="XP_008334703.1">
    <property type="nucleotide sequence ID" value="XM_008336481.3"/>
</dbReference>
<sequence>MEDVVLHYQPRSAGGLNSLLERTEKLLKPFPCRTPPVFTPWYPSVATDRRLPIRPARPAPIIISTSDDPPVSVNKECSTTIVPASSPSQLKKTENTYKFAGKGHHKDLDSDNPGCPFMKTQRREAPSRVVHSPNHHEPETRVVRLSPKKTTHRNKERDGVTAKRSWSLFTRSSRGVALHAFTSHSQQFRNVVSVHRLNLRQRAKWIIGERNCGAGRDIEQVWRTLSRSAHSGQLPTCNANIQRDRAEIWVFCDVLCSEQVGHFLKDELQLSGNIVLSVPRKGNVFSV</sequence>
<dbReference type="Proteomes" id="UP000265120">
    <property type="component" value="Chromosome Z"/>
</dbReference>
<evidence type="ECO:0000313" key="2">
    <source>
        <dbReference type="Proteomes" id="UP000265120"/>
    </source>
</evidence>
<accession>A0A3P8VM01</accession>
<dbReference type="AlphaFoldDB" id="A0A3P8VM01"/>
<dbReference type="OMA" id="DVVLHYQ"/>
<dbReference type="GO" id="GO:2001034">
    <property type="term" value="P:positive regulation of double-strand break repair via nonhomologous end joining"/>
    <property type="evidence" value="ECO:0007669"/>
    <property type="project" value="TreeGrafter"/>
</dbReference>
<evidence type="ECO:0000313" key="1">
    <source>
        <dbReference type="Ensembl" id="ENSCSEP00000015319.1"/>
    </source>
</evidence>
<reference evidence="1" key="2">
    <citation type="submission" date="2025-05" db="UniProtKB">
        <authorList>
            <consortium name="Ensembl"/>
        </authorList>
    </citation>
    <scope>IDENTIFICATION</scope>
</reference>
<evidence type="ECO:0008006" key="3">
    <source>
        <dbReference type="Google" id="ProtNLM"/>
    </source>
</evidence>
<dbReference type="GeneID" id="103398007"/>